<dbReference type="InterPro" id="IPR017441">
    <property type="entry name" value="Protein_kinase_ATP_BS"/>
</dbReference>
<feature type="domain" description="Protein kinase" evidence="3">
    <location>
        <begin position="16"/>
        <end position="291"/>
    </location>
</feature>
<evidence type="ECO:0000259" key="3">
    <source>
        <dbReference type="PROSITE" id="PS50011"/>
    </source>
</evidence>
<proteinExistence type="predicted"/>
<dbReference type="SUPFAM" id="SSF56112">
    <property type="entry name" value="Protein kinase-like (PK-like)"/>
    <property type="match status" value="1"/>
</dbReference>
<dbReference type="Pfam" id="PF00069">
    <property type="entry name" value="Pkinase"/>
    <property type="match status" value="1"/>
</dbReference>
<evidence type="ECO:0000313" key="5">
    <source>
        <dbReference type="Proteomes" id="UP001162131"/>
    </source>
</evidence>
<evidence type="ECO:0000256" key="2">
    <source>
        <dbReference type="PROSITE-ProRule" id="PRU10141"/>
    </source>
</evidence>
<reference evidence="4" key="1">
    <citation type="submission" date="2021-09" db="EMBL/GenBank/DDBJ databases">
        <authorList>
            <consortium name="AG Swart"/>
            <person name="Singh M."/>
            <person name="Singh A."/>
            <person name="Seah K."/>
            <person name="Emmerich C."/>
        </authorList>
    </citation>
    <scope>NUCLEOTIDE SEQUENCE</scope>
    <source>
        <strain evidence="4">ATCC30299</strain>
    </source>
</reference>
<dbReference type="PROSITE" id="PS50011">
    <property type="entry name" value="PROTEIN_KINASE_DOM"/>
    <property type="match status" value="1"/>
</dbReference>
<accession>A0AAU9IX47</accession>
<dbReference type="EMBL" id="CAJZBQ010000018">
    <property type="protein sequence ID" value="CAG9317754.1"/>
    <property type="molecule type" value="Genomic_DNA"/>
</dbReference>
<keyword evidence="2" id="KW-0067">ATP-binding</keyword>
<dbReference type="AlphaFoldDB" id="A0AAU9IX47"/>
<dbReference type="Gene3D" id="1.10.510.10">
    <property type="entry name" value="Transferase(Phosphotransferase) domain 1"/>
    <property type="match status" value="1"/>
</dbReference>
<dbReference type="PANTHER" id="PTHR11909">
    <property type="entry name" value="CASEIN KINASE-RELATED"/>
    <property type="match status" value="1"/>
</dbReference>
<evidence type="ECO:0000313" key="4">
    <source>
        <dbReference type="EMBL" id="CAG9317754.1"/>
    </source>
</evidence>
<dbReference type="CDD" id="cd14016">
    <property type="entry name" value="STKc_CK1"/>
    <property type="match status" value="1"/>
</dbReference>
<gene>
    <name evidence="4" type="ORF">BSTOLATCC_MIC18996</name>
</gene>
<dbReference type="GO" id="GO:0005524">
    <property type="term" value="F:ATP binding"/>
    <property type="evidence" value="ECO:0007669"/>
    <property type="project" value="UniProtKB-UniRule"/>
</dbReference>
<organism evidence="4 5">
    <name type="scientific">Blepharisma stoltei</name>
    <dbReference type="NCBI Taxonomy" id="1481888"/>
    <lineage>
        <taxon>Eukaryota</taxon>
        <taxon>Sar</taxon>
        <taxon>Alveolata</taxon>
        <taxon>Ciliophora</taxon>
        <taxon>Postciliodesmatophora</taxon>
        <taxon>Heterotrichea</taxon>
        <taxon>Heterotrichida</taxon>
        <taxon>Blepharismidae</taxon>
        <taxon>Blepharisma</taxon>
    </lineage>
</organism>
<dbReference type="PROSITE" id="PS00107">
    <property type="entry name" value="PROTEIN_KINASE_ATP"/>
    <property type="match status" value="1"/>
</dbReference>
<sequence>MVELNIKAETILAQRFQIGTLIGKGSFGKVYFAIDLQSNKEVAVKIETKKSKHSQLSNESTILQELQGIVGIPRYVFSSDQGEYNILVMELLGESIRSKFSKCNKIFSLKTTLLISEQMLDRIKSLHDHGYIHRDIKPQQFVTPYCDKENLIYLIDYGLSKKYINKLGFHIPYTENCPFAGTYYYASINCHTGIQQGRRDDLESMLYSIAFLLRGDLPWIPNSKQKFSAARIHVIKLKTSPLKLMKDAPYDFSELLCYVKSLQYDTRPDYDYIKGILSELKRKVNVNDNIFDWNILIEVNNNRRLYKQNKKKKQSKERDESVAISKTSISFYEQVVLESSEDSKTIEQSKFPEFHNRNILPQKPIQGIIESITLPLTLQYSDKNEQSVDESHYERRPRTHSFDINMLESRIQQKSNCIIF</sequence>
<dbReference type="InterPro" id="IPR011009">
    <property type="entry name" value="Kinase-like_dom_sf"/>
</dbReference>
<evidence type="ECO:0000256" key="1">
    <source>
        <dbReference type="ARBA" id="ARBA00023860"/>
    </source>
</evidence>
<dbReference type="InterPro" id="IPR050235">
    <property type="entry name" value="CK1_Ser-Thr_kinase"/>
</dbReference>
<protein>
    <recommendedName>
        <fullName evidence="1">Casein kinase I</fullName>
    </recommendedName>
</protein>
<dbReference type="Proteomes" id="UP001162131">
    <property type="component" value="Unassembled WGS sequence"/>
</dbReference>
<name>A0AAU9IX47_9CILI</name>
<dbReference type="GO" id="GO:0004672">
    <property type="term" value="F:protein kinase activity"/>
    <property type="evidence" value="ECO:0007669"/>
    <property type="project" value="InterPro"/>
</dbReference>
<dbReference type="SMART" id="SM00220">
    <property type="entry name" value="S_TKc"/>
    <property type="match status" value="1"/>
</dbReference>
<keyword evidence="5" id="KW-1185">Reference proteome</keyword>
<comment type="caution">
    <text evidence="4">The sequence shown here is derived from an EMBL/GenBank/DDBJ whole genome shotgun (WGS) entry which is preliminary data.</text>
</comment>
<feature type="binding site" evidence="2">
    <location>
        <position position="45"/>
    </location>
    <ligand>
        <name>ATP</name>
        <dbReference type="ChEBI" id="CHEBI:30616"/>
    </ligand>
</feature>
<keyword evidence="2" id="KW-0547">Nucleotide-binding</keyword>
<dbReference type="InterPro" id="IPR000719">
    <property type="entry name" value="Prot_kinase_dom"/>
</dbReference>